<dbReference type="EMBL" id="CADCTC010000095">
    <property type="protein sequence ID" value="CAA9240510.1"/>
    <property type="molecule type" value="Genomic_DNA"/>
</dbReference>
<sequence length="257" mass="26398">AAERGAEEAAGGAGDHRADGGVRLAVAGGAGGAPGVRLHLAGLAARAVERAHAQRCAGALPGGAEHAAGAGEGAGAGHHQPGAGHGRHGRHRALRPGRRPGAGGGACRLLPAAGHPLRRRRAPGADRRWGAGLLRQRQRRDPAGRDGGDRAGRCQRGRDHACAGDRVRADRPGRPDDRRARQRPRRGVPRAPGGAGGPGQQAHRHARRLRHPVQGRVAHASGTGLPLHQLPLGQRRADRSAAGDGRGSAGVGRRHWL</sequence>
<evidence type="ECO:0000313" key="2">
    <source>
        <dbReference type="EMBL" id="CAA9240510.1"/>
    </source>
</evidence>
<feature type="non-terminal residue" evidence="2">
    <location>
        <position position="1"/>
    </location>
</feature>
<feature type="compositionally biased region" description="Basic residues" evidence="1">
    <location>
        <begin position="202"/>
        <end position="213"/>
    </location>
</feature>
<feature type="compositionally biased region" description="Basic residues" evidence="1">
    <location>
        <begin position="85"/>
        <end position="98"/>
    </location>
</feature>
<accession>A0A6J4I3Q6</accession>
<dbReference type="EC" id="4.1.2.n4" evidence="2"/>
<evidence type="ECO:0000256" key="1">
    <source>
        <dbReference type="SAM" id="MobiDB-lite"/>
    </source>
</evidence>
<reference evidence="2" key="1">
    <citation type="submission" date="2020-02" db="EMBL/GenBank/DDBJ databases">
        <authorList>
            <person name="Meier V. D."/>
        </authorList>
    </citation>
    <scope>NUCLEOTIDE SEQUENCE</scope>
    <source>
        <strain evidence="2">AVDCRST_MAG77</strain>
    </source>
</reference>
<protein>
    <submittedName>
        <fullName evidence="2">2,4-dihydroxyhept-2-ene-1,7-dioic acid aldolase (EC)</fullName>
        <ecNumber evidence="2">4.1.2.n4</ecNumber>
    </submittedName>
</protein>
<feature type="compositionally biased region" description="Basic and acidic residues" evidence="1">
    <location>
        <begin position="139"/>
        <end position="179"/>
    </location>
</feature>
<gene>
    <name evidence="2" type="ORF">AVDCRST_MAG77-1648</name>
</gene>
<feature type="region of interest" description="Disordered" evidence="1">
    <location>
        <begin position="1"/>
        <end position="20"/>
    </location>
</feature>
<feature type="region of interest" description="Disordered" evidence="1">
    <location>
        <begin position="61"/>
        <end position="257"/>
    </location>
</feature>
<dbReference type="AlphaFoldDB" id="A0A6J4I3Q6"/>
<dbReference type="GO" id="GO:0016829">
    <property type="term" value="F:lyase activity"/>
    <property type="evidence" value="ECO:0007669"/>
    <property type="project" value="UniProtKB-KW"/>
</dbReference>
<organism evidence="2">
    <name type="scientific">uncultured Chloroflexota bacterium</name>
    <dbReference type="NCBI Taxonomy" id="166587"/>
    <lineage>
        <taxon>Bacteria</taxon>
        <taxon>Bacillati</taxon>
        <taxon>Chloroflexota</taxon>
        <taxon>environmental samples</taxon>
    </lineage>
</organism>
<name>A0A6J4I3Q6_9CHLR</name>
<keyword evidence="2" id="KW-0456">Lyase</keyword>
<proteinExistence type="predicted"/>
<feature type="non-terminal residue" evidence="2">
    <location>
        <position position="257"/>
    </location>
</feature>